<dbReference type="RefSeq" id="WP_201958212.1">
    <property type="nucleotide sequence ID" value="NZ_JAERRJ010000024.1"/>
</dbReference>
<protein>
    <recommendedName>
        <fullName evidence="4">Transposase</fullName>
    </recommendedName>
</protein>
<reference evidence="2 3" key="1">
    <citation type="submission" date="2021-01" db="EMBL/GenBank/DDBJ databases">
        <title>WGS of actinomycetes isolated from Thailand.</title>
        <authorList>
            <person name="Thawai C."/>
        </authorList>
    </citation>
    <scope>NUCLEOTIDE SEQUENCE [LARGE SCALE GENOMIC DNA]</scope>
    <source>
        <strain evidence="2 3">LPG 2</strain>
    </source>
</reference>
<evidence type="ECO:0008006" key="4">
    <source>
        <dbReference type="Google" id="ProtNLM"/>
    </source>
</evidence>
<evidence type="ECO:0000256" key="1">
    <source>
        <dbReference type="SAM" id="Coils"/>
    </source>
</evidence>
<sequence length="102" mass="11246">MSAPERRYGRIDDRIRQTAIARVRHLAPAQMSRTAAAKAVARDIGVHFNTVLLWVQADDGRAPSRSVPRLEALVEHLKRELACAQSLNLDLTQALHNRAGGA</sequence>
<evidence type="ECO:0000313" key="2">
    <source>
        <dbReference type="EMBL" id="MBL1080073.1"/>
    </source>
</evidence>
<dbReference type="EMBL" id="JAERRJ010000024">
    <property type="protein sequence ID" value="MBL1080073.1"/>
    <property type="molecule type" value="Genomic_DNA"/>
</dbReference>
<feature type="coiled-coil region" evidence="1">
    <location>
        <begin position="67"/>
        <end position="94"/>
    </location>
</feature>
<evidence type="ECO:0000313" key="3">
    <source>
        <dbReference type="Proteomes" id="UP000602198"/>
    </source>
</evidence>
<organism evidence="2 3">
    <name type="scientific">Nocardia acididurans</name>
    <dbReference type="NCBI Taxonomy" id="2802282"/>
    <lineage>
        <taxon>Bacteria</taxon>
        <taxon>Bacillati</taxon>
        <taxon>Actinomycetota</taxon>
        <taxon>Actinomycetes</taxon>
        <taxon>Mycobacteriales</taxon>
        <taxon>Nocardiaceae</taxon>
        <taxon>Nocardia</taxon>
    </lineage>
</organism>
<name>A0ABS1MHD4_9NOCA</name>
<comment type="caution">
    <text evidence="2">The sequence shown here is derived from an EMBL/GenBank/DDBJ whole genome shotgun (WGS) entry which is preliminary data.</text>
</comment>
<keyword evidence="3" id="KW-1185">Reference proteome</keyword>
<dbReference type="Proteomes" id="UP000602198">
    <property type="component" value="Unassembled WGS sequence"/>
</dbReference>
<gene>
    <name evidence="2" type="ORF">JK358_37320</name>
</gene>
<keyword evidence="1" id="KW-0175">Coiled coil</keyword>
<dbReference type="InterPro" id="IPR036388">
    <property type="entry name" value="WH-like_DNA-bd_sf"/>
</dbReference>
<dbReference type="Gene3D" id="1.10.10.10">
    <property type="entry name" value="Winged helix-like DNA-binding domain superfamily/Winged helix DNA-binding domain"/>
    <property type="match status" value="1"/>
</dbReference>
<proteinExistence type="predicted"/>
<accession>A0ABS1MHD4</accession>